<feature type="region of interest" description="Disordered" evidence="1">
    <location>
        <begin position="68"/>
        <end position="97"/>
    </location>
</feature>
<reference evidence="2 3" key="1">
    <citation type="submission" date="2015-07" db="EMBL/GenBank/DDBJ databases">
        <title>The genome of the fungus Escovopsis weberi, a specialized disease agent of ant agriculture.</title>
        <authorList>
            <person name="de Man T.J."/>
            <person name="Stajich J.E."/>
            <person name="Kubicek C.P."/>
            <person name="Chenthamara K."/>
            <person name="Atanasova L."/>
            <person name="Druzhinina I.S."/>
            <person name="Birnbaum S."/>
            <person name="Barribeau S.M."/>
            <person name="Teiling C."/>
            <person name="Suen G."/>
            <person name="Currie C."/>
            <person name="Gerardo N.M."/>
        </authorList>
    </citation>
    <scope>NUCLEOTIDE SEQUENCE [LARGE SCALE GENOMIC DNA]</scope>
</reference>
<accession>A0A0M8N5K4</accession>
<organism evidence="2 3">
    <name type="scientific">Escovopsis weberi</name>
    <dbReference type="NCBI Taxonomy" id="150374"/>
    <lineage>
        <taxon>Eukaryota</taxon>
        <taxon>Fungi</taxon>
        <taxon>Dikarya</taxon>
        <taxon>Ascomycota</taxon>
        <taxon>Pezizomycotina</taxon>
        <taxon>Sordariomycetes</taxon>
        <taxon>Hypocreomycetidae</taxon>
        <taxon>Hypocreales</taxon>
        <taxon>Hypocreaceae</taxon>
        <taxon>Escovopsis</taxon>
    </lineage>
</organism>
<keyword evidence="3" id="KW-1185">Reference proteome</keyword>
<protein>
    <submittedName>
        <fullName evidence="2">Uncharacterized protein</fullName>
    </submittedName>
</protein>
<evidence type="ECO:0000313" key="3">
    <source>
        <dbReference type="Proteomes" id="UP000053831"/>
    </source>
</evidence>
<dbReference type="Proteomes" id="UP000053831">
    <property type="component" value="Unassembled WGS sequence"/>
</dbReference>
<comment type="caution">
    <text evidence="2">The sequence shown here is derived from an EMBL/GenBank/DDBJ whole genome shotgun (WGS) entry which is preliminary data.</text>
</comment>
<dbReference type="STRING" id="150374.A0A0M8N5K4"/>
<evidence type="ECO:0000256" key="1">
    <source>
        <dbReference type="SAM" id="MobiDB-lite"/>
    </source>
</evidence>
<evidence type="ECO:0000313" key="2">
    <source>
        <dbReference type="EMBL" id="KOS21124.1"/>
    </source>
</evidence>
<dbReference type="AlphaFoldDB" id="A0A0M8N5K4"/>
<sequence length="97" mass="11543">MQRLKLLHVKERMLRDVIPTMLEPLVHKTSSPEAMFATFMKALNEAQTQIQEFAELMRDDVSKEVFARAERSRQENPAGIRPWRHKDHPNWFNLDEQ</sequence>
<gene>
    <name evidence="2" type="ORF">ESCO_004389</name>
</gene>
<name>A0A0M8N5K4_ESCWE</name>
<proteinExistence type="predicted"/>
<dbReference type="OrthoDB" id="5326237at2759"/>
<dbReference type="EMBL" id="LGSR01000013">
    <property type="protein sequence ID" value="KOS21124.1"/>
    <property type="molecule type" value="Genomic_DNA"/>
</dbReference>